<organism evidence="5 6">
    <name type="scientific">Geodermatophilus sabuli</name>
    <dbReference type="NCBI Taxonomy" id="1564158"/>
    <lineage>
        <taxon>Bacteria</taxon>
        <taxon>Bacillati</taxon>
        <taxon>Actinomycetota</taxon>
        <taxon>Actinomycetes</taxon>
        <taxon>Geodermatophilales</taxon>
        <taxon>Geodermatophilaceae</taxon>
        <taxon>Geodermatophilus</taxon>
    </lineage>
</organism>
<dbReference type="InterPro" id="IPR009057">
    <property type="entry name" value="Homeodomain-like_sf"/>
</dbReference>
<comment type="caution">
    <text evidence="5">The sequence shown here is derived from an EMBL/GenBank/DDBJ whole genome shotgun (WGS) entry which is preliminary data.</text>
</comment>
<evidence type="ECO:0000256" key="1">
    <source>
        <dbReference type="ARBA" id="ARBA00023015"/>
    </source>
</evidence>
<dbReference type="RefSeq" id="WP_163481037.1">
    <property type="nucleotide sequence ID" value="NZ_JAAGWF010000008.1"/>
</dbReference>
<dbReference type="GO" id="GO:0003700">
    <property type="term" value="F:DNA-binding transcription factor activity"/>
    <property type="evidence" value="ECO:0007669"/>
    <property type="project" value="InterPro"/>
</dbReference>
<keyword evidence="1" id="KW-0805">Transcription regulation</keyword>
<dbReference type="InterPro" id="IPR020449">
    <property type="entry name" value="Tscrpt_reg_AraC-type_HTH"/>
</dbReference>
<dbReference type="PROSITE" id="PS01124">
    <property type="entry name" value="HTH_ARAC_FAMILY_2"/>
    <property type="match status" value="1"/>
</dbReference>
<feature type="domain" description="HTH araC/xylS-type" evidence="4">
    <location>
        <begin position="213"/>
        <end position="314"/>
    </location>
</feature>
<dbReference type="PRINTS" id="PR00032">
    <property type="entry name" value="HTHARAC"/>
</dbReference>
<dbReference type="EMBL" id="JAAGWF010000008">
    <property type="protein sequence ID" value="NEK57873.1"/>
    <property type="molecule type" value="Genomic_DNA"/>
</dbReference>
<dbReference type="SUPFAM" id="SSF46689">
    <property type="entry name" value="Homeodomain-like"/>
    <property type="match status" value="1"/>
</dbReference>
<keyword evidence="2" id="KW-0238">DNA-binding</keyword>
<evidence type="ECO:0000313" key="5">
    <source>
        <dbReference type="EMBL" id="NEK57873.1"/>
    </source>
</evidence>
<gene>
    <name evidence="5" type="ORF">GCU56_08310</name>
</gene>
<dbReference type="Proteomes" id="UP000470246">
    <property type="component" value="Unassembled WGS sequence"/>
</dbReference>
<evidence type="ECO:0000259" key="4">
    <source>
        <dbReference type="PROSITE" id="PS01124"/>
    </source>
</evidence>
<reference evidence="5 6" key="1">
    <citation type="submission" date="2020-02" db="EMBL/GenBank/DDBJ databases">
        <title>Geodermatophilus sabuli CPCC 205279 I12A-02694.</title>
        <authorList>
            <person name="Jiang Z."/>
        </authorList>
    </citation>
    <scope>NUCLEOTIDE SEQUENCE [LARGE SCALE GENOMIC DNA]</scope>
    <source>
        <strain evidence="5 6">I12A-02694</strain>
    </source>
</reference>
<keyword evidence="3" id="KW-0804">Transcription</keyword>
<evidence type="ECO:0000256" key="2">
    <source>
        <dbReference type="ARBA" id="ARBA00023125"/>
    </source>
</evidence>
<dbReference type="GO" id="GO:0043565">
    <property type="term" value="F:sequence-specific DNA binding"/>
    <property type="evidence" value="ECO:0007669"/>
    <property type="project" value="InterPro"/>
</dbReference>
<dbReference type="InterPro" id="IPR035418">
    <property type="entry name" value="AraC-bd_2"/>
</dbReference>
<protein>
    <submittedName>
        <fullName evidence="5">Helix-turn-helix domain-containing protein</fullName>
    </submittedName>
</protein>
<keyword evidence="6" id="KW-1185">Reference proteome</keyword>
<dbReference type="InterPro" id="IPR018062">
    <property type="entry name" value="HTH_AraC-typ_CS"/>
</dbReference>
<dbReference type="InterPro" id="IPR050204">
    <property type="entry name" value="AraC_XylS_family_regulators"/>
</dbReference>
<accession>A0A7K3W0J4</accession>
<dbReference type="PANTHER" id="PTHR46796">
    <property type="entry name" value="HTH-TYPE TRANSCRIPTIONAL ACTIVATOR RHAS-RELATED"/>
    <property type="match status" value="1"/>
</dbReference>
<dbReference type="PANTHER" id="PTHR46796:SF6">
    <property type="entry name" value="ARAC SUBFAMILY"/>
    <property type="match status" value="1"/>
</dbReference>
<dbReference type="PROSITE" id="PS00041">
    <property type="entry name" value="HTH_ARAC_FAMILY_1"/>
    <property type="match status" value="1"/>
</dbReference>
<dbReference type="Gene3D" id="1.10.10.60">
    <property type="entry name" value="Homeodomain-like"/>
    <property type="match status" value="1"/>
</dbReference>
<evidence type="ECO:0000313" key="6">
    <source>
        <dbReference type="Proteomes" id="UP000470246"/>
    </source>
</evidence>
<dbReference type="Pfam" id="PF12833">
    <property type="entry name" value="HTH_18"/>
    <property type="match status" value="1"/>
</dbReference>
<proteinExistence type="predicted"/>
<evidence type="ECO:0000256" key="3">
    <source>
        <dbReference type="ARBA" id="ARBA00023163"/>
    </source>
</evidence>
<dbReference type="SMART" id="SM00342">
    <property type="entry name" value="HTH_ARAC"/>
    <property type="match status" value="1"/>
</dbReference>
<dbReference type="Pfam" id="PF14525">
    <property type="entry name" value="AraC_binding_2"/>
    <property type="match status" value="1"/>
</dbReference>
<sequence>MGRTVDTALLAPRDRAEAARTFLDEVWHLQVDFQHPPSEVAFRLDMDVLGPLAVTRTTSSGLQVRPARGQARRERPPGIALLVHERGLGGVVQGDRDQLVRPGSVTLLDLGAPYAFGWRDRGRSHAVVVDAEDLALPADVVRRAVTTGLPRSPLTDLVVAHVGRLLRDVEAVAALDSARSVGTGTVDLLRALVAEAGGGSRLRTATAQDALLAQVLAHARQHLGDPRLDAARIAAAHHVSVRRLYQLCADSGIGLAEWIMAERLERARRDLTDPAKAAWTIAAIGRRWGFLDAGHFSRRFRAAFGLSPREWRRRRREE</sequence>
<dbReference type="AlphaFoldDB" id="A0A7K3W0J4"/>
<name>A0A7K3W0J4_9ACTN</name>
<dbReference type="InterPro" id="IPR018060">
    <property type="entry name" value="HTH_AraC"/>
</dbReference>